<feature type="transmembrane region" description="Helical" evidence="1">
    <location>
        <begin position="129"/>
        <end position="148"/>
    </location>
</feature>
<dbReference type="RefSeq" id="WP_130981645.1">
    <property type="nucleotide sequence ID" value="NZ_SISG01000001.1"/>
</dbReference>
<keyword evidence="1" id="KW-1133">Transmembrane helix</keyword>
<gene>
    <name evidence="2" type="ORF">EYE40_09115</name>
</gene>
<evidence type="ECO:0000256" key="1">
    <source>
        <dbReference type="SAM" id="Phobius"/>
    </source>
</evidence>
<evidence type="ECO:0008006" key="4">
    <source>
        <dbReference type="Google" id="ProtNLM"/>
    </source>
</evidence>
<comment type="caution">
    <text evidence="2">The sequence shown here is derived from an EMBL/GenBank/DDBJ whole genome shotgun (WGS) entry which is preliminary data.</text>
</comment>
<evidence type="ECO:0000313" key="3">
    <source>
        <dbReference type="Proteomes" id="UP000294194"/>
    </source>
</evidence>
<protein>
    <recommendedName>
        <fullName evidence="4">Large exoprotein</fullName>
    </recommendedName>
</protein>
<dbReference type="EMBL" id="SISG01000001">
    <property type="protein sequence ID" value="TBN57534.1"/>
    <property type="molecule type" value="Genomic_DNA"/>
</dbReference>
<feature type="transmembrane region" description="Helical" evidence="1">
    <location>
        <begin position="6"/>
        <end position="25"/>
    </location>
</feature>
<sequence length="318" mass="33291">MDIGGSAGGGIMLALAAGLWLAYLVPSWLRNREYVATERNAVRLQQTLRVLAETAEVPAAVRAETTARSVAAHQRTLRQQRAIEDAAARAREVAAARTAARQLAAVQPAIAAVVAVRSRAALRLRRTRAVTSVVLLGALAIVVAQGVLMATTGIAPAAPFVLGLGGAVVVSSLAMLGRLGAVSRARAAVGVVQPAAAKRRTSLDPYEQQAAPAVPRRDWTPVPVPKPLYLSRTSIEQPVFDVRSAVADLQAAAARSDSALRAAQAAPEVVPFLRKVEPVNPPAASAPTSRFARMGIVDADEQSAPDVDAMLRRRRAAG</sequence>
<evidence type="ECO:0000313" key="2">
    <source>
        <dbReference type="EMBL" id="TBN57534.1"/>
    </source>
</evidence>
<keyword evidence="3" id="KW-1185">Reference proteome</keyword>
<keyword evidence="1" id="KW-0472">Membrane</keyword>
<keyword evidence="1" id="KW-0812">Transmembrane</keyword>
<dbReference type="AlphaFoldDB" id="A0A4Q9GTN3"/>
<dbReference type="Proteomes" id="UP000294194">
    <property type="component" value="Unassembled WGS sequence"/>
</dbReference>
<name>A0A4Q9GTN3_9MICO</name>
<accession>A0A4Q9GTN3</accession>
<reference evidence="3" key="1">
    <citation type="submission" date="2019-02" db="EMBL/GenBank/DDBJ databases">
        <title>Glaciihabitans arcticus sp. nov., a psychrotolerant bacterium isolated from polar soil.</title>
        <authorList>
            <person name="Dahal R.H."/>
        </authorList>
    </citation>
    <scope>NUCLEOTIDE SEQUENCE [LARGE SCALE GENOMIC DNA]</scope>
    <source>
        <strain evidence="3">RP-3-7</strain>
    </source>
</reference>
<proteinExistence type="predicted"/>
<organism evidence="2 3">
    <name type="scientific">Glaciihabitans arcticus</name>
    <dbReference type="NCBI Taxonomy" id="2668039"/>
    <lineage>
        <taxon>Bacteria</taxon>
        <taxon>Bacillati</taxon>
        <taxon>Actinomycetota</taxon>
        <taxon>Actinomycetes</taxon>
        <taxon>Micrococcales</taxon>
        <taxon>Microbacteriaceae</taxon>
        <taxon>Glaciihabitans</taxon>
    </lineage>
</organism>
<feature type="transmembrane region" description="Helical" evidence="1">
    <location>
        <begin position="154"/>
        <end position="176"/>
    </location>
</feature>